<dbReference type="Gene3D" id="3.40.50.300">
    <property type="entry name" value="P-loop containing nucleotide triphosphate hydrolases"/>
    <property type="match status" value="1"/>
</dbReference>
<dbReference type="Pfam" id="PF03266">
    <property type="entry name" value="NTPase_1"/>
    <property type="match status" value="1"/>
</dbReference>
<protein>
    <submittedName>
        <fullName evidence="2">AAA domain-containing protein</fullName>
    </submittedName>
</protein>
<dbReference type="WBParaSite" id="maker-uti_cns_0002037-snap-gene-0.10-mRNA-1">
    <property type="protein sequence ID" value="maker-uti_cns_0002037-snap-gene-0.10-mRNA-1"/>
    <property type="gene ID" value="maker-uti_cns_0002037-snap-gene-0.10"/>
</dbReference>
<evidence type="ECO:0000313" key="1">
    <source>
        <dbReference type="Proteomes" id="UP000095280"/>
    </source>
</evidence>
<accession>A0A1I8GIV0</accession>
<dbReference type="AlphaFoldDB" id="A0A1I8GIV0"/>
<reference evidence="2" key="1">
    <citation type="submission" date="2016-11" db="UniProtKB">
        <authorList>
            <consortium name="WormBaseParasite"/>
        </authorList>
    </citation>
    <scope>IDENTIFICATION</scope>
</reference>
<dbReference type="InterPro" id="IPR003593">
    <property type="entry name" value="AAA+_ATPase"/>
</dbReference>
<name>A0A1I8GIV0_9PLAT</name>
<sequence length="219" mass="23656">MTCGMAAASKPSESAKHIIFTGPPGVGKTTATRRLAELWRSRGRPAAGFYTEEVRSSGRRIGFDVVSIFDGSRATLARTEPFADFVRFGQPPPPRVSAYLVNTGAFEAAAEAALSPALARLQQPDRAASGPPLLVVIDEVGKMELFGSQFKRLVEHLVNPALTPPYQLLVTLPVAKGSREDPLISRLRADNKFFKYSLSRESRDEAPDSALKALESAVS</sequence>
<dbReference type="GO" id="GO:0017111">
    <property type="term" value="F:ribonucleoside triphosphate phosphatase activity"/>
    <property type="evidence" value="ECO:0007669"/>
    <property type="project" value="InterPro"/>
</dbReference>
<keyword evidence="1" id="KW-1185">Reference proteome</keyword>
<dbReference type="PANTHER" id="PTHR43146:SF1">
    <property type="entry name" value="CANCER-RELATED NUCLEOSIDE-TRIPHOSPHATASE"/>
    <property type="match status" value="1"/>
</dbReference>
<evidence type="ECO:0000313" key="2">
    <source>
        <dbReference type="WBParaSite" id="maker-uti_cns_0002037-snap-gene-0.10-mRNA-1"/>
    </source>
</evidence>
<dbReference type="InterPro" id="IPR027417">
    <property type="entry name" value="P-loop_NTPase"/>
</dbReference>
<dbReference type="GO" id="GO:0005524">
    <property type="term" value="F:ATP binding"/>
    <property type="evidence" value="ECO:0007669"/>
    <property type="project" value="UniProtKB-KW"/>
</dbReference>
<proteinExistence type="predicted"/>
<dbReference type="InterPro" id="IPR004948">
    <property type="entry name" value="Nuc-triphosphatase_THEP1"/>
</dbReference>
<dbReference type="PANTHER" id="PTHR43146">
    <property type="entry name" value="CANCER-RELATED NUCLEOSIDE-TRIPHOSPHATASE"/>
    <property type="match status" value="1"/>
</dbReference>
<dbReference type="OrthoDB" id="446244at2759"/>
<dbReference type="SUPFAM" id="SSF52540">
    <property type="entry name" value="P-loop containing nucleoside triphosphate hydrolases"/>
    <property type="match status" value="1"/>
</dbReference>
<organism evidence="1 2">
    <name type="scientific">Macrostomum lignano</name>
    <dbReference type="NCBI Taxonomy" id="282301"/>
    <lineage>
        <taxon>Eukaryota</taxon>
        <taxon>Metazoa</taxon>
        <taxon>Spiralia</taxon>
        <taxon>Lophotrochozoa</taxon>
        <taxon>Platyhelminthes</taxon>
        <taxon>Rhabditophora</taxon>
        <taxon>Macrostomorpha</taxon>
        <taxon>Macrostomida</taxon>
        <taxon>Macrostomidae</taxon>
        <taxon>Macrostomum</taxon>
    </lineage>
</organism>
<dbReference type="Proteomes" id="UP000095280">
    <property type="component" value="Unplaced"/>
</dbReference>
<dbReference type="STRING" id="282301.A0A1I8GIV0"/>
<dbReference type="SMART" id="SM00382">
    <property type="entry name" value="AAA"/>
    <property type="match status" value="1"/>
</dbReference>